<reference evidence="3 4" key="1">
    <citation type="submission" date="2020-03" db="EMBL/GenBank/DDBJ databases">
        <title>Whole genome shotgun sequence of Phytohabitans houttuyneae NBRC 108639.</title>
        <authorList>
            <person name="Komaki H."/>
            <person name="Tamura T."/>
        </authorList>
    </citation>
    <scope>NUCLEOTIDE SEQUENCE [LARGE SCALE GENOMIC DNA]</scope>
    <source>
        <strain evidence="3 4">NBRC 108639</strain>
    </source>
</reference>
<evidence type="ECO:0000256" key="1">
    <source>
        <dbReference type="ARBA" id="ARBA00022801"/>
    </source>
</evidence>
<proteinExistence type="predicted"/>
<evidence type="ECO:0000313" key="4">
    <source>
        <dbReference type="Proteomes" id="UP000482800"/>
    </source>
</evidence>
<keyword evidence="4" id="KW-1185">Reference proteome</keyword>
<dbReference type="Pfam" id="PF02065">
    <property type="entry name" value="Melibiase"/>
    <property type="match status" value="1"/>
</dbReference>
<reference evidence="3 4" key="2">
    <citation type="submission" date="2020-03" db="EMBL/GenBank/DDBJ databases">
        <authorList>
            <person name="Ichikawa N."/>
            <person name="Kimura A."/>
            <person name="Kitahashi Y."/>
            <person name="Uohara A."/>
        </authorList>
    </citation>
    <scope>NUCLEOTIDE SEQUENCE [LARGE SCALE GENOMIC DNA]</scope>
    <source>
        <strain evidence="3 4">NBRC 108639</strain>
    </source>
</reference>
<dbReference type="InterPro" id="IPR013785">
    <property type="entry name" value="Aldolase_TIM"/>
</dbReference>
<dbReference type="CDD" id="cd14791">
    <property type="entry name" value="GH36"/>
    <property type="match status" value="1"/>
</dbReference>
<dbReference type="EMBL" id="BLPF01000001">
    <property type="protein sequence ID" value="GFJ78856.1"/>
    <property type="molecule type" value="Genomic_DNA"/>
</dbReference>
<dbReference type="PANTHER" id="PTHR43053">
    <property type="entry name" value="GLYCOSIDASE FAMILY 31"/>
    <property type="match status" value="1"/>
</dbReference>
<name>A0A6V8KA59_9ACTN</name>
<dbReference type="GO" id="GO:0004557">
    <property type="term" value="F:alpha-galactosidase activity"/>
    <property type="evidence" value="ECO:0007669"/>
    <property type="project" value="InterPro"/>
</dbReference>
<organism evidence="3 4">
    <name type="scientific">Phytohabitans houttuyneae</name>
    <dbReference type="NCBI Taxonomy" id="1076126"/>
    <lineage>
        <taxon>Bacteria</taxon>
        <taxon>Bacillati</taxon>
        <taxon>Actinomycetota</taxon>
        <taxon>Actinomycetes</taxon>
        <taxon>Micromonosporales</taxon>
        <taxon>Micromonosporaceae</taxon>
    </lineage>
</organism>
<dbReference type="InterPro" id="IPR050985">
    <property type="entry name" value="Alpha-glycosidase_related"/>
</dbReference>
<accession>A0A6V8KA59</accession>
<dbReference type="GO" id="GO:0016052">
    <property type="term" value="P:carbohydrate catabolic process"/>
    <property type="evidence" value="ECO:0007669"/>
    <property type="project" value="InterPro"/>
</dbReference>
<dbReference type="InterPro" id="IPR017853">
    <property type="entry name" value="GH"/>
</dbReference>
<dbReference type="Proteomes" id="UP000482800">
    <property type="component" value="Unassembled WGS sequence"/>
</dbReference>
<dbReference type="SUPFAM" id="SSF51445">
    <property type="entry name" value="(Trans)glycosidases"/>
    <property type="match status" value="1"/>
</dbReference>
<comment type="caution">
    <text evidence="3">The sequence shown here is derived from an EMBL/GenBank/DDBJ whole genome shotgun (WGS) entry which is preliminary data.</text>
</comment>
<evidence type="ECO:0000313" key="3">
    <source>
        <dbReference type="EMBL" id="GFJ78856.1"/>
    </source>
</evidence>
<dbReference type="PANTHER" id="PTHR43053:SF3">
    <property type="entry name" value="ALPHA-GALACTOSIDASE C-RELATED"/>
    <property type="match status" value="1"/>
</dbReference>
<keyword evidence="2" id="KW-0326">Glycosidase</keyword>
<sequence>MPVLFEILDEVRVDAGTARVYEEGWQSWSPTSWYPVDAPPPRPATDWRRRGNYRPEIAAPVDGFQGEGLLAIDPGDGGPLRVYAAPDPLTVPSIRAALVDGHVVVSANGQVTAHTGVPLGDWATGFARTSGADLPRVAPTAWCSWYHYFDQVTETDIEENIAAINERDLPVDVVQVDGGWQAAVGDWLHLSDRFASLDGVAGRIRDAGLRAGIWVAPFWVEEGSWLAREHPEWLIAGPDGLPVSAGQHWGAPSYGLDTTNPAAADHLREVFDWLANLGFDYFKIDFVYAAALSGSRHTGVEPLAAYRSGVALVREVIGPDAYLLGCGAPILPSVGLYDAMRVSADTAPAYEPADGDLSQPSQRAATLSTAGRAWQHGRFWVNDPDCLIVRPEVERREEWAATVERYGGLRVSSDRIAALDDWGLETTRRLLSDPPPPTPFNQEHF</sequence>
<evidence type="ECO:0000256" key="2">
    <source>
        <dbReference type="ARBA" id="ARBA00023295"/>
    </source>
</evidence>
<dbReference type="AlphaFoldDB" id="A0A6V8KA59"/>
<gene>
    <name evidence="3" type="ORF">Phou_030360</name>
</gene>
<dbReference type="InterPro" id="IPR002252">
    <property type="entry name" value="Glyco_hydro_36"/>
</dbReference>
<dbReference type="Gene3D" id="3.20.20.70">
    <property type="entry name" value="Aldolase class I"/>
    <property type="match status" value="1"/>
</dbReference>
<keyword evidence="1" id="KW-0378">Hydrolase</keyword>
<protein>
    <submittedName>
        <fullName evidence="3">Alpha-galactosidase</fullName>
    </submittedName>
</protein>